<dbReference type="SUPFAM" id="SSF69118">
    <property type="entry name" value="AhpD-like"/>
    <property type="match status" value="1"/>
</dbReference>
<dbReference type="Proteomes" id="UP000024559">
    <property type="component" value="Chromosome"/>
</dbReference>
<dbReference type="InterPro" id="IPR003779">
    <property type="entry name" value="CMD-like"/>
</dbReference>
<proteinExistence type="predicted"/>
<organism evidence="2 3">
    <name type="scientific">Streptococcus thermophilus M17PTZA496</name>
    <dbReference type="NCBI Taxonomy" id="1433289"/>
    <lineage>
        <taxon>Bacteria</taxon>
        <taxon>Bacillati</taxon>
        <taxon>Bacillota</taxon>
        <taxon>Bacilli</taxon>
        <taxon>Lactobacillales</taxon>
        <taxon>Streptococcaceae</taxon>
        <taxon>Streptococcus</taxon>
    </lineage>
</organism>
<evidence type="ECO:0000313" key="2">
    <source>
        <dbReference type="EMBL" id="ETW91869.1"/>
    </source>
</evidence>
<dbReference type="PANTHER" id="PTHR33570:SF2">
    <property type="entry name" value="CARBOXYMUCONOLACTONE DECARBOXYLASE-LIKE DOMAIN-CONTAINING PROTEIN"/>
    <property type="match status" value="1"/>
</dbReference>
<evidence type="ECO:0000313" key="3">
    <source>
        <dbReference type="Proteomes" id="UP000024559"/>
    </source>
</evidence>
<dbReference type="GO" id="GO:0051920">
    <property type="term" value="F:peroxiredoxin activity"/>
    <property type="evidence" value="ECO:0007669"/>
    <property type="project" value="InterPro"/>
</dbReference>
<protein>
    <submittedName>
        <fullName evidence="2">Carboxymuconolactone decarboxylase</fullName>
    </submittedName>
</protein>
<dbReference type="HOGENOM" id="CLU_070025_2_2_9"/>
<sequence>MDSKYKIGENQLAKMLGDSANQTREMLKGDFSDIERYILEVSFGDIYNRSGLDLRLREVITLSSLISQGASSGQIRLHMISLLNLGFAKEELIELIIQCIPNVGFPKVLDAVTIAKEVFDS</sequence>
<dbReference type="PATRIC" id="fig|1433289.7.peg.103"/>
<reference evidence="3" key="1">
    <citation type="submission" date="2013-12" db="EMBL/GenBank/DDBJ databases">
        <title>Genome sequences of Streptococcus thermophilus strains MTH17CL396 and M17PTZA496 isolated from Fontina cheese in Valle d'Aosta region (Italy).</title>
        <authorList>
            <person name="Treu L."/>
            <person name="Giacomini A."/>
            <person name="Corich V."/>
            <person name="Vendramin V."/>
            <person name="Bovo B."/>
        </authorList>
    </citation>
    <scope>NUCLEOTIDE SEQUENCE [LARGE SCALE GENOMIC DNA]</scope>
    <source>
        <strain evidence="3">M17PTZA496</strain>
    </source>
</reference>
<dbReference type="EMBL" id="AZJT01000005">
    <property type="protein sequence ID" value="ETW91869.1"/>
    <property type="molecule type" value="Genomic_DNA"/>
</dbReference>
<evidence type="ECO:0000259" key="1">
    <source>
        <dbReference type="Pfam" id="PF02627"/>
    </source>
</evidence>
<comment type="caution">
    <text evidence="2">The sequence shown here is derived from an EMBL/GenBank/DDBJ whole genome shotgun (WGS) entry which is preliminary data.</text>
</comment>
<gene>
    <name evidence="2" type="ORF">X841_00655</name>
</gene>
<dbReference type="AlphaFoldDB" id="A0A0E2Q4E3"/>
<dbReference type="InterPro" id="IPR052512">
    <property type="entry name" value="4CMD/NDH-1_regulator"/>
</dbReference>
<dbReference type="Gene3D" id="1.20.1290.10">
    <property type="entry name" value="AhpD-like"/>
    <property type="match status" value="1"/>
</dbReference>
<dbReference type="Pfam" id="PF02627">
    <property type="entry name" value="CMD"/>
    <property type="match status" value="1"/>
</dbReference>
<dbReference type="PANTHER" id="PTHR33570">
    <property type="entry name" value="4-CARBOXYMUCONOLACTONE DECARBOXYLASE FAMILY PROTEIN"/>
    <property type="match status" value="1"/>
</dbReference>
<feature type="domain" description="Carboxymuconolactone decarboxylase-like" evidence="1">
    <location>
        <begin position="34"/>
        <end position="117"/>
    </location>
</feature>
<accession>A0A0E2Q4E3</accession>
<dbReference type="InterPro" id="IPR029032">
    <property type="entry name" value="AhpD-like"/>
</dbReference>
<name>A0A0E2Q4E3_STRTR</name>